<organism evidence="1 2">
    <name type="scientific">Sulfoacidibacillus thermotolerans</name>
    <name type="common">Acidibacillus sulfuroxidans</name>
    <dbReference type="NCBI Taxonomy" id="1765684"/>
    <lineage>
        <taxon>Bacteria</taxon>
        <taxon>Bacillati</taxon>
        <taxon>Bacillota</taxon>
        <taxon>Bacilli</taxon>
        <taxon>Bacillales</taxon>
        <taxon>Alicyclobacillaceae</taxon>
        <taxon>Sulfoacidibacillus</taxon>
    </lineage>
</organism>
<keyword evidence="2" id="KW-1185">Reference proteome</keyword>
<dbReference type="SUPFAM" id="SSF110296">
    <property type="entry name" value="Oligoxyloglucan reducing end-specific cellobiohydrolase"/>
    <property type="match status" value="1"/>
</dbReference>
<dbReference type="EMBL" id="MPDK01000072">
    <property type="protein sequence ID" value="PWI52211.1"/>
    <property type="molecule type" value="Genomic_DNA"/>
</dbReference>
<accession>A0A2U3CT55</accession>
<dbReference type="InterPro" id="IPR015943">
    <property type="entry name" value="WD40/YVTN_repeat-like_dom_sf"/>
</dbReference>
<dbReference type="Gene3D" id="2.130.10.10">
    <property type="entry name" value="YVTN repeat-like/Quinoprotein amine dehydrogenase"/>
    <property type="match status" value="1"/>
</dbReference>
<dbReference type="Proteomes" id="UP000245380">
    <property type="component" value="Unassembled WGS sequence"/>
</dbReference>
<reference evidence="1 2" key="1">
    <citation type="submission" date="2016-11" db="EMBL/GenBank/DDBJ databases">
        <title>Comparative genomics of Acidibacillus ferroxidans species.</title>
        <authorList>
            <person name="Oliveira G."/>
            <person name="Nunes G."/>
            <person name="Oliveira R."/>
            <person name="Araujo F."/>
            <person name="Salim A."/>
            <person name="Scholte L."/>
            <person name="Morais D."/>
            <person name="Nancucheo I."/>
            <person name="Johnson D.B."/>
            <person name="Grail B."/>
            <person name="Bittencourt J."/>
            <person name="Valadares R."/>
        </authorList>
    </citation>
    <scope>NUCLEOTIDE SEQUENCE [LARGE SCALE GENOMIC DNA]</scope>
    <source>
        <strain evidence="1 2">Y002</strain>
    </source>
</reference>
<dbReference type="PANTHER" id="PTHR47199">
    <property type="entry name" value="PHOTOSYSTEM II STABILITY/ASSEMBLY FACTOR HCF136, CHLOROPLASTIC"/>
    <property type="match status" value="1"/>
</dbReference>
<protein>
    <recommendedName>
        <fullName evidence="3">Photosynthesis system II assembly factor Ycf48/Hcf136-like domain-containing protein</fullName>
    </recommendedName>
</protein>
<dbReference type="AlphaFoldDB" id="A0A2U3CT55"/>
<name>A0A2U3CT55_SULT2</name>
<gene>
    <name evidence="1" type="ORF">BM613_14155</name>
</gene>
<evidence type="ECO:0008006" key="3">
    <source>
        <dbReference type="Google" id="ProtNLM"/>
    </source>
</evidence>
<evidence type="ECO:0000313" key="2">
    <source>
        <dbReference type="Proteomes" id="UP000245380"/>
    </source>
</evidence>
<dbReference type="PANTHER" id="PTHR47199:SF2">
    <property type="entry name" value="PHOTOSYSTEM II STABILITY_ASSEMBLY FACTOR HCF136, CHLOROPLASTIC"/>
    <property type="match status" value="1"/>
</dbReference>
<evidence type="ECO:0000313" key="1">
    <source>
        <dbReference type="EMBL" id="PWI52211.1"/>
    </source>
</evidence>
<sequence length="390" mass="43948">MFVFLAGLLSIATFLTGCDAERVNQPIHPITSTKMNTTKKQGVSNINFSQVKLFNQHCGWAFTQKGDILRLERNTSTWFDVTPKELDPYEKQFSSVFFLNRSDAWIAVHENSISGLPLILYYTTDGGKRWTAQPFTQLLKYPSGNVYLKFLNSKIGYLININPGMGTFKAALYKTENGGVVWRFINQTNTTTLSKGIQPLPHVTESLPFGANPLFTTSNIGWLFGKARADYLLPNQTWLYLTNNGGQTWTHINLLPKPVSSHVAVEINWAESIDQSVLFIQTLRHIPTLDLISNTLYEKKNQGQTWHSLLLPSDSILYASFVSPTKGWILLNNGVLDQITAQQIITRTHIPHVQDVLGMHFLTSKTGYLVYAQIIKWTNTGGTTWTQLST</sequence>
<comment type="caution">
    <text evidence="1">The sequence shown here is derived from an EMBL/GenBank/DDBJ whole genome shotgun (WGS) entry which is preliminary data.</text>
</comment>
<proteinExistence type="predicted"/>